<keyword evidence="1" id="KW-1133">Transmembrane helix</keyword>
<dbReference type="OrthoDB" id="3259206at2759"/>
<dbReference type="Proteomes" id="UP001063166">
    <property type="component" value="Unassembled WGS sequence"/>
</dbReference>
<gene>
    <name evidence="2" type="ORF">LshimejAT787_0201060</name>
</gene>
<organism evidence="2 3">
    <name type="scientific">Lyophyllum shimeji</name>
    <name type="common">Hon-shimeji</name>
    <name type="synonym">Tricholoma shimeji</name>
    <dbReference type="NCBI Taxonomy" id="47721"/>
    <lineage>
        <taxon>Eukaryota</taxon>
        <taxon>Fungi</taxon>
        <taxon>Dikarya</taxon>
        <taxon>Basidiomycota</taxon>
        <taxon>Agaricomycotina</taxon>
        <taxon>Agaricomycetes</taxon>
        <taxon>Agaricomycetidae</taxon>
        <taxon>Agaricales</taxon>
        <taxon>Tricholomatineae</taxon>
        <taxon>Lyophyllaceae</taxon>
        <taxon>Lyophyllum</taxon>
    </lineage>
</organism>
<dbReference type="EMBL" id="BRPK01000002">
    <property type="protein sequence ID" value="GLB34541.1"/>
    <property type="molecule type" value="Genomic_DNA"/>
</dbReference>
<evidence type="ECO:0000256" key="1">
    <source>
        <dbReference type="SAM" id="Phobius"/>
    </source>
</evidence>
<evidence type="ECO:0000313" key="2">
    <source>
        <dbReference type="EMBL" id="GLB34541.1"/>
    </source>
</evidence>
<accession>A0A9P3UKN6</accession>
<comment type="caution">
    <text evidence="2">The sequence shown here is derived from an EMBL/GenBank/DDBJ whole genome shotgun (WGS) entry which is preliminary data.</text>
</comment>
<keyword evidence="1" id="KW-0472">Membrane</keyword>
<keyword evidence="3" id="KW-1185">Reference proteome</keyword>
<name>A0A9P3UKN6_LYOSH</name>
<feature type="transmembrane region" description="Helical" evidence="1">
    <location>
        <begin position="175"/>
        <end position="198"/>
    </location>
</feature>
<proteinExistence type="predicted"/>
<feature type="transmembrane region" description="Helical" evidence="1">
    <location>
        <begin position="219"/>
        <end position="239"/>
    </location>
</feature>
<evidence type="ECO:0000313" key="3">
    <source>
        <dbReference type="Proteomes" id="UP001063166"/>
    </source>
</evidence>
<feature type="transmembrane region" description="Helical" evidence="1">
    <location>
        <begin position="57"/>
        <end position="88"/>
    </location>
</feature>
<protein>
    <submittedName>
        <fullName evidence="2">Uncharacterized protein</fullName>
    </submittedName>
</protein>
<feature type="transmembrane region" description="Helical" evidence="1">
    <location>
        <begin position="23"/>
        <end position="45"/>
    </location>
</feature>
<reference evidence="2" key="1">
    <citation type="submission" date="2022-07" db="EMBL/GenBank/DDBJ databases">
        <title>The genome of Lyophyllum shimeji provides insight into the initial evolution of ectomycorrhizal fungal genome.</title>
        <authorList>
            <person name="Kobayashi Y."/>
            <person name="Shibata T."/>
            <person name="Hirakawa H."/>
            <person name="Shigenobu S."/>
            <person name="Nishiyama T."/>
            <person name="Yamada A."/>
            <person name="Hasebe M."/>
            <person name="Kawaguchi M."/>
        </authorList>
    </citation>
    <scope>NUCLEOTIDE SEQUENCE</scope>
    <source>
        <strain evidence="2">AT787</strain>
    </source>
</reference>
<feature type="transmembrane region" description="Helical" evidence="1">
    <location>
        <begin position="135"/>
        <end position="160"/>
    </location>
</feature>
<sequence>MTPSERSVLSAAGRDLERRTGNIALATFLYGLSIPLLVIATLLFLKRGLDSPQRRMMFTASLVSFLVLSIYWLGYVVAATSLVVGVAVTSENLGKWHMAEQFVQSTQPLSMVLMVLISDGIVVWRACVIARAQRWVIFTLLASLLGTTATALAFLLGALIPKFLETHAQVVTNAFMAWLVLSLGNNLFATSTFAYTLWSYHKFMGSVGLGSRQPTRAQKILTVIVESGIICFIIQAVSLKAPHVAPVHYWVYIRLL</sequence>
<keyword evidence="1" id="KW-0812">Transmembrane</keyword>
<feature type="transmembrane region" description="Helical" evidence="1">
    <location>
        <begin position="108"/>
        <end position="128"/>
    </location>
</feature>
<dbReference type="AlphaFoldDB" id="A0A9P3UKN6"/>